<proteinExistence type="inferred from homology"/>
<reference evidence="4" key="3">
    <citation type="submission" date="2023-05" db="EMBL/GenBank/DDBJ databases">
        <authorList>
            <person name="Smith C.H."/>
        </authorList>
    </citation>
    <scope>NUCLEOTIDE SEQUENCE</scope>
    <source>
        <strain evidence="4">CHS0354</strain>
        <tissue evidence="4">Mantle</tissue>
    </source>
</reference>
<reference evidence="4" key="1">
    <citation type="journal article" date="2021" name="Genome Biol. Evol.">
        <title>A High-Quality Reference Genome for a Parasitic Bivalve with Doubly Uniparental Inheritance (Bivalvia: Unionida).</title>
        <authorList>
            <person name="Smith C.H."/>
        </authorList>
    </citation>
    <scope>NUCLEOTIDE SEQUENCE</scope>
    <source>
        <strain evidence="4">CHS0354</strain>
    </source>
</reference>
<name>A0AAE0WC94_9BIVA</name>
<protein>
    <recommendedName>
        <fullName evidence="3">UFSP1/2/DUB catalytic domain-containing protein</fullName>
    </recommendedName>
</protein>
<dbReference type="Pfam" id="PF07910">
    <property type="entry name" value="Peptidase_C78"/>
    <property type="match status" value="1"/>
</dbReference>
<organism evidence="4 5">
    <name type="scientific">Potamilus streckersoni</name>
    <dbReference type="NCBI Taxonomy" id="2493646"/>
    <lineage>
        <taxon>Eukaryota</taxon>
        <taxon>Metazoa</taxon>
        <taxon>Spiralia</taxon>
        <taxon>Lophotrochozoa</taxon>
        <taxon>Mollusca</taxon>
        <taxon>Bivalvia</taxon>
        <taxon>Autobranchia</taxon>
        <taxon>Heteroconchia</taxon>
        <taxon>Palaeoheterodonta</taxon>
        <taxon>Unionida</taxon>
        <taxon>Unionoidea</taxon>
        <taxon>Unionidae</taxon>
        <taxon>Ambleminae</taxon>
        <taxon>Lampsilini</taxon>
        <taxon>Potamilus</taxon>
    </lineage>
</organism>
<feature type="domain" description="UFSP1/2/DUB catalytic" evidence="3">
    <location>
        <begin position="21"/>
        <end position="218"/>
    </location>
</feature>
<gene>
    <name evidence="4" type="ORF">CHS0354_002563</name>
</gene>
<dbReference type="PANTHER" id="PTHR48153:SF3">
    <property type="entry name" value="INACTIVE UFM1-SPECIFIC PROTEASE 1"/>
    <property type="match status" value="1"/>
</dbReference>
<keyword evidence="2" id="KW-0378">Hydrolase</keyword>
<sequence length="226" mass="25455">MNRGHTLLDDIHRELSSPGEKTHLVRGKYLYYHYGCDELDDRASGWGCGYRTLQSISSWVVHQQLKTQACSKGDNLNQSSVPSVPAIQEALVAMGDKPHTFIGSREWIGSFEVCLCLDYFHQVPCKILHVKSGTDLYQHLDQIISHFQMFGAPVMMGGDGDNSSKGILGVCEEPAALLVMDPHYCGNRPASRFVLQDDGWIKWWTLHKFMESSFYNLCFPQLVAPT</sequence>
<dbReference type="InterPro" id="IPR012462">
    <property type="entry name" value="UFSP1/2_DUB_cat"/>
</dbReference>
<dbReference type="GO" id="GO:0071567">
    <property type="term" value="F:deUFMylase activity"/>
    <property type="evidence" value="ECO:0007669"/>
    <property type="project" value="TreeGrafter"/>
</dbReference>
<evidence type="ECO:0000256" key="1">
    <source>
        <dbReference type="ARBA" id="ARBA00008552"/>
    </source>
</evidence>
<keyword evidence="5" id="KW-1185">Reference proteome</keyword>
<dbReference type="EMBL" id="JAEAOA010000212">
    <property type="protein sequence ID" value="KAK3608924.1"/>
    <property type="molecule type" value="Genomic_DNA"/>
</dbReference>
<dbReference type="PANTHER" id="PTHR48153">
    <property type="entry name" value="UFM1-SPECIFIC PROTEASE 2"/>
    <property type="match status" value="1"/>
</dbReference>
<dbReference type="Proteomes" id="UP001195483">
    <property type="component" value="Unassembled WGS sequence"/>
</dbReference>
<comment type="similarity">
    <text evidence="1">Belongs to the peptidase C78 family.</text>
</comment>
<comment type="caution">
    <text evidence="4">The sequence shown here is derived from an EMBL/GenBank/DDBJ whole genome shotgun (WGS) entry which is preliminary data.</text>
</comment>
<evidence type="ECO:0000313" key="4">
    <source>
        <dbReference type="EMBL" id="KAK3608924.1"/>
    </source>
</evidence>
<reference evidence="4" key="2">
    <citation type="journal article" date="2021" name="Genome Biol. Evol.">
        <title>Developing a high-quality reference genome for a parasitic bivalve with doubly uniparental inheritance (Bivalvia: Unionida).</title>
        <authorList>
            <person name="Smith C.H."/>
        </authorList>
    </citation>
    <scope>NUCLEOTIDE SEQUENCE</scope>
    <source>
        <strain evidence="4">CHS0354</strain>
        <tissue evidence="4">Mantle</tissue>
    </source>
</reference>
<accession>A0AAE0WC94</accession>
<evidence type="ECO:0000256" key="2">
    <source>
        <dbReference type="ARBA" id="ARBA00022801"/>
    </source>
</evidence>
<evidence type="ECO:0000259" key="3">
    <source>
        <dbReference type="Pfam" id="PF07910"/>
    </source>
</evidence>
<dbReference type="AlphaFoldDB" id="A0AAE0WC94"/>
<dbReference type="Gene3D" id="3.90.70.130">
    <property type="match status" value="1"/>
</dbReference>
<evidence type="ECO:0000313" key="5">
    <source>
        <dbReference type="Proteomes" id="UP001195483"/>
    </source>
</evidence>